<proteinExistence type="predicted"/>
<name>A0A7X9FQZ8_9DELT</name>
<accession>A0A7X9FQZ8</accession>
<reference evidence="1 2" key="1">
    <citation type="journal article" date="2020" name="Biotechnol. Biofuels">
        <title>New insights from the biogas microbiome by comprehensive genome-resolved metagenomics of nearly 1600 species originating from multiple anaerobic digesters.</title>
        <authorList>
            <person name="Campanaro S."/>
            <person name="Treu L."/>
            <person name="Rodriguez-R L.M."/>
            <person name="Kovalovszki A."/>
            <person name="Ziels R.M."/>
            <person name="Maus I."/>
            <person name="Zhu X."/>
            <person name="Kougias P.G."/>
            <person name="Basile A."/>
            <person name="Luo G."/>
            <person name="Schluter A."/>
            <person name="Konstantinidis K.T."/>
            <person name="Angelidaki I."/>
        </authorList>
    </citation>
    <scope>NUCLEOTIDE SEQUENCE [LARGE SCALE GENOMIC DNA]</scope>
    <source>
        <strain evidence="1">AS27yjCOA_65</strain>
    </source>
</reference>
<gene>
    <name evidence="1" type="ORF">GYA55_05830</name>
</gene>
<evidence type="ECO:0000313" key="2">
    <source>
        <dbReference type="Proteomes" id="UP000524246"/>
    </source>
</evidence>
<protein>
    <submittedName>
        <fullName evidence="1">Uncharacterized protein</fullName>
    </submittedName>
</protein>
<comment type="caution">
    <text evidence="1">The sequence shown here is derived from an EMBL/GenBank/DDBJ whole genome shotgun (WGS) entry which is preliminary data.</text>
</comment>
<dbReference type="Proteomes" id="UP000524246">
    <property type="component" value="Unassembled WGS sequence"/>
</dbReference>
<evidence type="ECO:0000313" key="1">
    <source>
        <dbReference type="EMBL" id="NMC62674.1"/>
    </source>
</evidence>
<sequence>EDDLDVDRIRQNIEDRSTIMFSRLKLAQVVLSLYCPTTEQDGVASSPLLRLNTLGDIECFSCRILSFGLVSGIHIDKTFATKIETRSNMWPEIIPSNNCPNETWLN</sequence>
<dbReference type="AlphaFoldDB" id="A0A7X9FQZ8"/>
<dbReference type="EMBL" id="JAAZON010000250">
    <property type="protein sequence ID" value="NMC62674.1"/>
    <property type="molecule type" value="Genomic_DNA"/>
</dbReference>
<organism evidence="1 2">
    <name type="scientific">SAR324 cluster bacterium</name>
    <dbReference type="NCBI Taxonomy" id="2024889"/>
    <lineage>
        <taxon>Bacteria</taxon>
        <taxon>Deltaproteobacteria</taxon>
        <taxon>SAR324 cluster</taxon>
    </lineage>
</organism>
<feature type="non-terminal residue" evidence="1">
    <location>
        <position position="1"/>
    </location>
</feature>